<evidence type="ECO:0000256" key="3">
    <source>
        <dbReference type="ARBA" id="ARBA00022670"/>
    </source>
</evidence>
<dbReference type="InterPro" id="IPR009003">
    <property type="entry name" value="Peptidase_S1_PA"/>
</dbReference>
<dbReference type="CDD" id="cd00190">
    <property type="entry name" value="Tryp_SPc"/>
    <property type="match status" value="1"/>
</dbReference>
<keyword evidence="4 7" id="KW-0378">Hydrolase</keyword>
<reference evidence="9 10" key="1">
    <citation type="submission" date="2022-05" db="EMBL/GenBank/DDBJ databases">
        <authorList>
            <consortium name="Genoscope - CEA"/>
            <person name="William W."/>
        </authorList>
    </citation>
    <scope>NUCLEOTIDE SEQUENCE [LARGE SCALE GENOMIC DNA]</scope>
</reference>
<dbReference type="SMART" id="SM00020">
    <property type="entry name" value="Tryp_SPc"/>
    <property type="match status" value="1"/>
</dbReference>
<accession>A0ABN8PFM9</accession>
<gene>
    <name evidence="9" type="ORF">PLOB_00042151</name>
</gene>
<evidence type="ECO:0000256" key="6">
    <source>
        <dbReference type="ARBA" id="ARBA00023157"/>
    </source>
</evidence>
<feature type="non-terminal residue" evidence="9">
    <location>
        <position position="1"/>
    </location>
</feature>
<dbReference type="PANTHER" id="PTHR24264:SF65">
    <property type="entry name" value="SRCR DOMAIN-CONTAINING PROTEIN"/>
    <property type="match status" value="1"/>
</dbReference>
<dbReference type="PRINTS" id="PR00722">
    <property type="entry name" value="CHYMOTRYPSIN"/>
</dbReference>
<keyword evidence="3 7" id="KW-0645">Protease</keyword>
<dbReference type="PROSITE" id="PS00135">
    <property type="entry name" value="TRYPSIN_SER"/>
    <property type="match status" value="1"/>
</dbReference>
<feature type="domain" description="Peptidase S1" evidence="8">
    <location>
        <begin position="2"/>
        <end position="219"/>
    </location>
</feature>
<protein>
    <recommendedName>
        <fullName evidence="8">Peptidase S1 domain-containing protein</fullName>
    </recommendedName>
</protein>
<dbReference type="PROSITE" id="PS50240">
    <property type="entry name" value="TRYPSIN_DOM"/>
    <property type="match status" value="1"/>
</dbReference>
<dbReference type="Gene3D" id="2.40.10.10">
    <property type="entry name" value="Trypsin-like serine proteases"/>
    <property type="match status" value="1"/>
</dbReference>
<evidence type="ECO:0000256" key="2">
    <source>
        <dbReference type="ARBA" id="ARBA00022525"/>
    </source>
</evidence>
<dbReference type="InterPro" id="IPR050127">
    <property type="entry name" value="Serine_Proteases_S1"/>
</dbReference>
<name>A0ABN8PFM9_9CNID</name>
<dbReference type="Proteomes" id="UP001159405">
    <property type="component" value="Unassembled WGS sequence"/>
</dbReference>
<evidence type="ECO:0000256" key="1">
    <source>
        <dbReference type="ARBA" id="ARBA00004613"/>
    </source>
</evidence>
<comment type="caution">
    <text evidence="9">The sequence shown here is derived from an EMBL/GenBank/DDBJ whole genome shotgun (WGS) entry which is preliminary data.</text>
</comment>
<dbReference type="InterPro" id="IPR033116">
    <property type="entry name" value="TRYPSIN_SER"/>
</dbReference>
<evidence type="ECO:0000313" key="9">
    <source>
        <dbReference type="EMBL" id="CAH3142100.1"/>
    </source>
</evidence>
<dbReference type="InterPro" id="IPR001254">
    <property type="entry name" value="Trypsin_dom"/>
</dbReference>
<dbReference type="Pfam" id="PF00089">
    <property type="entry name" value="Trypsin"/>
    <property type="match status" value="1"/>
</dbReference>
<evidence type="ECO:0000256" key="5">
    <source>
        <dbReference type="ARBA" id="ARBA00022825"/>
    </source>
</evidence>
<evidence type="ECO:0000256" key="7">
    <source>
        <dbReference type="RuleBase" id="RU363034"/>
    </source>
</evidence>
<dbReference type="InterPro" id="IPR018114">
    <property type="entry name" value="TRYPSIN_HIS"/>
</dbReference>
<dbReference type="PROSITE" id="PS00134">
    <property type="entry name" value="TRYPSIN_HIS"/>
    <property type="match status" value="1"/>
</dbReference>
<evidence type="ECO:0000259" key="8">
    <source>
        <dbReference type="PROSITE" id="PS50240"/>
    </source>
</evidence>
<dbReference type="InterPro" id="IPR043504">
    <property type="entry name" value="Peptidase_S1_PA_chymotrypsin"/>
</dbReference>
<evidence type="ECO:0000256" key="4">
    <source>
        <dbReference type="ARBA" id="ARBA00022801"/>
    </source>
</evidence>
<keyword evidence="5 7" id="KW-0720">Serine protease</keyword>
<dbReference type="InterPro" id="IPR001314">
    <property type="entry name" value="Peptidase_S1A"/>
</dbReference>
<dbReference type="SUPFAM" id="SSF50494">
    <property type="entry name" value="Trypsin-like serine proteases"/>
    <property type="match status" value="1"/>
</dbReference>
<organism evidence="9 10">
    <name type="scientific">Porites lobata</name>
    <dbReference type="NCBI Taxonomy" id="104759"/>
    <lineage>
        <taxon>Eukaryota</taxon>
        <taxon>Metazoa</taxon>
        <taxon>Cnidaria</taxon>
        <taxon>Anthozoa</taxon>
        <taxon>Hexacorallia</taxon>
        <taxon>Scleractinia</taxon>
        <taxon>Fungiina</taxon>
        <taxon>Poritidae</taxon>
        <taxon>Porites</taxon>
    </lineage>
</organism>
<sequence length="302" mass="32137">RIVGGEEAKPHSWPWQVNLGGCGGSLIHPYWVLTAAHCGKPRSVRVGGHGIREGKQIPVERTIQHVDYNPNTMSHDIALLKLQSAAPVEEKRVGLVCLIRASSLQQVKICWITGWGTTNEGGSSAPKLREAEVPLVKTVDCKISYGENGIDDTMLCAGYKTGGVDACQGDSGGPMVFNEGDTWYLAGATSWGIGCARPEFYGVYANVPYFYDWVRGELEKSGHTLPKPEHCYPLCLVLEEEKAQMIVADVAKALRTKQAAAAAAAATAATAATVATAATATATAMATAAAAQYRKRTTLSDS</sequence>
<proteinExistence type="predicted"/>
<dbReference type="PANTHER" id="PTHR24264">
    <property type="entry name" value="TRYPSIN-RELATED"/>
    <property type="match status" value="1"/>
</dbReference>
<keyword evidence="10" id="KW-1185">Reference proteome</keyword>
<comment type="subcellular location">
    <subcellularLocation>
        <location evidence="1">Secreted</location>
    </subcellularLocation>
</comment>
<keyword evidence="2" id="KW-0964">Secreted</keyword>
<evidence type="ECO:0000313" key="10">
    <source>
        <dbReference type="Proteomes" id="UP001159405"/>
    </source>
</evidence>
<keyword evidence="6" id="KW-1015">Disulfide bond</keyword>
<dbReference type="EMBL" id="CALNXK010000068">
    <property type="protein sequence ID" value="CAH3142100.1"/>
    <property type="molecule type" value="Genomic_DNA"/>
</dbReference>